<dbReference type="PROSITE" id="PS50914">
    <property type="entry name" value="BON"/>
    <property type="match status" value="1"/>
</dbReference>
<dbReference type="Gene3D" id="3.10.580.10">
    <property type="entry name" value="CBS-domain"/>
    <property type="match status" value="1"/>
</dbReference>
<dbReference type="Proteomes" id="UP001201985">
    <property type="component" value="Unassembled WGS sequence"/>
</dbReference>
<evidence type="ECO:0000259" key="3">
    <source>
        <dbReference type="PROSITE" id="PS50914"/>
    </source>
</evidence>
<organism evidence="5 6">
    <name type="scientific">Teichococcus vastitatis</name>
    <dbReference type="NCBI Taxonomy" id="2307076"/>
    <lineage>
        <taxon>Bacteria</taxon>
        <taxon>Pseudomonadati</taxon>
        <taxon>Pseudomonadota</taxon>
        <taxon>Alphaproteobacteria</taxon>
        <taxon>Acetobacterales</taxon>
        <taxon>Roseomonadaceae</taxon>
        <taxon>Roseomonas</taxon>
    </lineage>
</organism>
<evidence type="ECO:0000259" key="4">
    <source>
        <dbReference type="PROSITE" id="PS51371"/>
    </source>
</evidence>
<dbReference type="InterPro" id="IPR000644">
    <property type="entry name" value="CBS_dom"/>
</dbReference>
<accession>A0ABS9WAD2</accession>
<dbReference type="Pfam" id="PF04972">
    <property type="entry name" value="BON"/>
    <property type="match status" value="1"/>
</dbReference>
<dbReference type="InterPro" id="IPR051257">
    <property type="entry name" value="Diverse_CBS-Domain"/>
</dbReference>
<dbReference type="PROSITE" id="PS51371">
    <property type="entry name" value="CBS"/>
    <property type="match status" value="2"/>
</dbReference>
<dbReference type="PIRSF" id="PIRSF036990">
    <property type="entry name" value="UCP036990_CBS_BON"/>
    <property type="match status" value="1"/>
</dbReference>
<dbReference type="SUPFAM" id="SSF54631">
    <property type="entry name" value="CBS-domain pair"/>
    <property type="match status" value="1"/>
</dbReference>
<feature type="domain" description="BON" evidence="3">
    <location>
        <begin position="159"/>
        <end position="227"/>
    </location>
</feature>
<keyword evidence="1 2" id="KW-0129">CBS domain</keyword>
<reference evidence="5 6" key="1">
    <citation type="submission" date="2022-03" db="EMBL/GenBank/DDBJ databases">
        <title>Complete genome analysis of Roseomonas KG 17.1 : a prolific producer of plant growth promoters.</title>
        <authorList>
            <person name="Saadouli I."/>
            <person name="Najjari A."/>
            <person name="Mosbah A."/>
            <person name="Ouzari H.I."/>
        </authorList>
    </citation>
    <scope>NUCLEOTIDE SEQUENCE [LARGE SCALE GENOMIC DNA]</scope>
    <source>
        <strain evidence="5 6">KG17-1</strain>
    </source>
</reference>
<dbReference type="CDD" id="cd04586">
    <property type="entry name" value="CBS_pair_BON_assoc"/>
    <property type="match status" value="1"/>
</dbReference>
<dbReference type="InterPro" id="IPR046342">
    <property type="entry name" value="CBS_dom_sf"/>
</dbReference>
<evidence type="ECO:0000256" key="1">
    <source>
        <dbReference type="ARBA" id="ARBA00023122"/>
    </source>
</evidence>
<name>A0ABS9WAD2_9PROT</name>
<evidence type="ECO:0000313" key="5">
    <source>
        <dbReference type="EMBL" id="MCI0756261.1"/>
    </source>
</evidence>
<dbReference type="RefSeq" id="WP_120010506.1">
    <property type="nucleotide sequence ID" value="NZ_JALBUU010000109.1"/>
</dbReference>
<dbReference type="Gene3D" id="3.30.1340.30">
    <property type="match status" value="1"/>
</dbReference>
<evidence type="ECO:0000256" key="2">
    <source>
        <dbReference type="PROSITE-ProRule" id="PRU00703"/>
    </source>
</evidence>
<dbReference type="InterPro" id="IPR017080">
    <property type="entry name" value="UCP036990_CBS_BON"/>
</dbReference>
<dbReference type="EMBL" id="JALBUU010000109">
    <property type="protein sequence ID" value="MCI0756261.1"/>
    <property type="molecule type" value="Genomic_DNA"/>
</dbReference>
<dbReference type="SMART" id="SM00116">
    <property type="entry name" value="CBS"/>
    <property type="match status" value="2"/>
</dbReference>
<gene>
    <name evidence="5" type="ORF">MON41_21650</name>
</gene>
<sequence length="232" mass="25605">MQTLYARDLMATKVTKIPPETPVAAVARMFAAKGISTAAVTTPSGGLLGIITESDLIRRLANEDKQPRHGWLARMFMDNRQEAQLYIRSHGATAGAMMSTQVITVSPGETAFHVARLMEEHRIRRVLVVENEDIVGIVSRSDLIRALVMAQPSAADDQSDEAIRQAVMEAMQREAWADTTYTAVNVRNGTVEFHGFRRSTMESQALRVLAQNIPGVRHIEDNTRSLPGYFAG</sequence>
<evidence type="ECO:0000313" key="6">
    <source>
        <dbReference type="Proteomes" id="UP001201985"/>
    </source>
</evidence>
<dbReference type="PANTHER" id="PTHR43080">
    <property type="entry name" value="CBS DOMAIN-CONTAINING PROTEIN CBSX3, MITOCHONDRIAL"/>
    <property type="match status" value="1"/>
</dbReference>
<dbReference type="PANTHER" id="PTHR43080:SF26">
    <property type="entry name" value="REGULATORY PROTEIN"/>
    <property type="match status" value="1"/>
</dbReference>
<protein>
    <submittedName>
        <fullName evidence="5">CBS domain-containing protein</fullName>
    </submittedName>
</protein>
<feature type="domain" description="CBS" evidence="4">
    <location>
        <begin position="10"/>
        <end position="66"/>
    </location>
</feature>
<feature type="domain" description="CBS" evidence="4">
    <location>
        <begin position="98"/>
        <end position="153"/>
    </location>
</feature>
<keyword evidence="6" id="KW-1185">Reference proteome</keyword>
<dbReference type="InterPro" id="IPR007055">
    <property type="entry name" value="BON_dom"/>
</dbReference>
<dbReference type="Pfam" id="PF00571">
    <property type="entry name" value="CBS"/>
    <property type="match status" value="2"/>
</dbReference>
<proteinExistence type="predicted"/>
<comment type="caution">
    <text evidence="5">The sequence shown here is derived from an EMBL/GenBank/DDBJ whole genome shotgun (WGS) entry which is preliminary data.</text>
</comment>